<evidence type="ECO:0000313" key="1">
    <source>
        <dbReference type="EMBL" id="RDS85886.1"/>
    </source>
</evidence>
<protein>
    <recommendedName>
        <fullName evidence="3">IS1595 family transposase</fullName>
    </recommendedName>
</protein>
<reference evidence="1 2" key="1">
    <citation type="submission" date="2018-07" db="EMBL/GenBank/DDBJ databases">
        <title>Dyella monticola sp. nov. and Dyella psychrodurans sp. nov. isolated from monsoon evergreen broad-leaved forest soil of Dinghu Mountain, China.</title>
        <authorList>
            <person name="Gao Z."/>
            <person name="Qiu L."/>
        </authorList>
    </citation>
    <scope>NUCLEOTIDE SEQUENCE [LARGE SCALE GENOMIC DNA]</scope>
    <source>
        <strain evidence="1 2">4MSK11</strain>
    </source>
</reference>
<sequence>MCMRTWSTKGPAHIRRTTDFGGRDRSPHINQHIWDLVVSGVTMRRAAALVGCTRRTVGRKVQHMARRAWKHHTAHGPRTGHAMLDELETYLGARWRQVTVAVVIRASTREILAIAVGPVASTMKAGQAAGWTKDRRVATVRDALDQARPFLKAGAVLTTDGATYYPKAIAEVLPAGVVHRVVHSPVGQQGPVHDPLFPINQTFARMRQDLPRLFRSTWSTSKTLHGLNTHLWLYLARMNRYPVADPET</sequence>
<evidence type="ECO:0008006" key="3">
    <source>
        <dbReference type="Google" id="ProtNLM"/>
    </source>
</evidence>
<name>A0A370XBW5_9GAMM</name>
<keyword evidence="2" id="KW-1185">Reference proteome</keyword>
<evidence type="ECO:0000313" key="2">
    <source>
        <dbReference type="Proteomes" id="UP000255334"/>
    </source>
</evidence>
<accession>A0A370XBW5</accession>
<dbReference type="Proteomes" id="UP000255334">
    <property type="component" value="Unassembled WGS sequence"/>
</dbReference>
<gene>
    <name evidence="1" type="ORF">DWU99_01010</name>
</gene>
<proteinExistence type="predicted"/>
<dbReference type="AlphaFoldDB" id="A0A370XBW5"/>
<dbReference type="EMBL" id="QRBF01000001">
    <property type="protein sequence ID" value="RDS85886.1"/>
    <property type="molecule type" value="Genomic_DNA"/>
</dbReference>
<comment type="caution">
    <text evidence="1">The sequence shown here is derived from an EMBL/GenBank/DDBJ whole genome shotgun (WGS) entry which is preliminary data.</text>
</comment>
<organism evidence="1 2">
    <name type="scientific">Dyella psychrodurans</name>
    <dbReference type="NCBI Taxonomy" id="1927960"/>
    <lineage>
        <taxon>Bacteria</taxon>
        <taxon>Pseudomonadati</taxon>
        <taxon>Pseudomonadota</taxon>
        <taxon>Gammaproteobacteria</taxon>
        <taxon>Lysobacterales</taxon>
        <taxon>Rhodanobacteraceae</taxon>
        <taxon>Dyella</taxon>
    </lineage>
</organism>